<accession>A0A857ML94</accession>
<dbReference type="Proteomes" id="UP001059824">
    <property type="component" value="Chromosome"/>
</dbReference>
<keyword evidence="1" id="KW-0175">Coiled coil</keyword>
<feature type="compositionally biased region" description="Basic and acidic residues" evidence="2">
    <location>
        <begin position="101"/>
        <end position="122"/>
    </location>
</feature>
<dbReference type="KEGG" id="mama:GII36_01665"/>
<proteinExistence type="predicted"/>
<keyword evidence="5" id="KW-1185">Reference proteome</keyword>
<feature type="compositionally biased region" description="Basic and acidic residues" evidence="2">
    <location>
        <begin position="138"/>
        <end position="152"/>
    </location>
</feature>
<feature type="transmembrane region" description="Helical" evidence="3">
    <location>
        <begin position="172"/>
        <end position="195"/>
    </location>
</feature>
<gene>
    <name evidence="4" type="ORF">GII36_01665</name>
</gene>
<sequence length="385" mass="40550">MNDDEKKPVVGEAKADEPEKKPEQDDERKVAVKFDDEADTKTDDTDKEEDSNSLTSGVDPEELKKADAIDITAVLSDDDTKTDESKPNEEPEESVSEEERELGRIEGIESAENTKPDSKEEIAAEEIDEAEVMTAPVDLEKETAQSDEAKNPLVEALRKQEQSKDEPKKGKAGLLAGLLGVLLVIALAGAGYFYMQVADTNDQLAAAQSELTSAQATNSSLSTQLKKATAEQQAAADSSGYRTIEGLGVRFKETDATKTIVFGYTVAPADTASDAVALSTKTLVKLTTGTGDAATHPCAFTGNVPVLARYTTDVKVGTSTASKAGKKVGDAYYVYTAPTTACATTETAAQTARDAAAKAIYDSLEVVPSSAATGVSSVNATATVK</sequence>
<feature type="coiled-coil region" evidence="1">
    <location>
        <begin position="197"/>
        <end position="231"/>
    </location>
</feature>
<evidence type="ECO:0000256" key="3">
    <source>
        <dbReference type="SAM" id="Phobius"/>
    </source>
</evidence>
<keyword evidence="3" id="KW-0472">Membrane</keyword>
<keyword evidence="3" id="KW-0812">Transmembrane</keyword>
<feature type="compositionally biased region" description="Acidic residues" evidence="2">
    <location>
        <begin position="90"/>
        <end position="100"/>
    </location>
</feature>
<feature type="region of interest" description="Disordered" evidence="2">
    <location>
        <begin position="1"/>
        <end position="152"/>
    </location>
</feature>
<evidence type="ECO:0000313" key="5">
    <source>
        <dbReference type="Proteomes" id="UP001059824"/>
    </source>
</evidence>
<evidence type="ECO:0000313" key="4">
    <source>
        <dbReference type="EMBL" id="QHN42555.1"/>
    </source>
</evidence>
<organism evidence="4 5">
    <name type="scientific">Candidatus Mycosynbacter amalyticus</name>
    <dbReference type="NCBI Taxonomy" id="2665156"/>
    <lineage>
        <taxon>Bacteria</taxon>
        <taxon>Candidatus Saccharimonadota</taxon>
        <taxon>Candidatus Saccharimonadota incertae sedis</taxon>
        <taxon>Candidatus Mycosynbacter</taxon>
    </lineage>
</organism>
<keyword evidence="3" id="KW-1133">Transmembrane helix</keyword>
<evidence type="ECO:0000256" key="1">
    <source>
        <dbReference type="SAM" id="Coils"/>
    </source>
</evidence>
<name>A0A857ML94_9BACT</name>
<dbReference type="RefSeq" id="WP_260763945.1">
    <property type="nucleotide sequence ID" value="NZ_CP045921.1"/>
</dbReference>
<evidence type="ECO:0000256" key="2">
    <source>
        <dbReference type="SAM" id="MobiDB-lite"/>
    </source>
</evidence>
<feature type="compositionally biased region" description="Basic and acidic residues" evidence="2">
    <location>
        <begin position="1"/>
        <end position="44"/>
    </location>
</feature>
<dbReference type="AlphaFoldDB" id="A0A857ML94"/>
<protein>
    <submittedName>
        <fullName evidence="4">Uncharacterized protein</fullName>
    </submittedName>
</protein>
<dbReference type="EMBL" id="CP045921">
    <property type="protein sequence ID" value="QHN42555.1"/>
    <property type="molecule type" value="Genomic_DNA"/>
</dbReference>
<feature type="compositionally biased region" description="Basic and acidic residues" evidence="2">
    <location>
        <begin position="78"/>
        <end position="89"/>
    </location>
</feature>
<reference evidence="4" key="1">
    <citation type="journal article" date="2021" name="Nat. Microbiol.">
        <title>Cocultivation of an ultrasmall environmental parasitic bacterium with lytic ability against bacteria associated with wastewater foams.</title>
        <authorList>
            <person name="Batinovic S."/>
            <person name="Rose J.J.A."/>
            <person name="Ratcliffe J."/>
            <person name="Seviour R.J."/>
            <person name="Petrovski S."/>
        </authorList>
    </citation>
    <scope>NUCLEOTIDE SEQUENCE</scope>
    <source>
        <strain evidence="4">JR1</strain>
    </source>
</reference>